<dbReference type="PRINTS" id="PR00502">
    <property type="entry name" value="NUDIXFAMILY"/>
</dbReference>
<dbReference type="RefSeq" id="WP_183277142.1">
    <property type="nucleotide sequence ID" value="NZ_BLZR01000001.1"/>
</dbReference>
<dbReference type="Proteomes" id="UP000580568">
    <property type="component" value="Unassembled WGS sequence"/>
</dbReference>
<dbReference type="SUPFAM" id="SSF55811">
    <property type="entry name" value="Nudix"/>
    <property type="match status" value="1"/>
</dbReference>
<dbReference type="InterPro" id="IPR020476">
    <property type="entry name" value="Nudix_hydrolase"/>
</dbReference>
<feature type="domain" description="Nudix hydrolase" evidence="5">
    <location>
        <begin position="29"/>
        <end position="155"/>
    </location>
</feature>
<evidence type="ECO:0000313" key="6">
    <source>
        <dbReference type="EMBL" id="GFP75649.1"/>
    </source>
</evidence>
<reference evidence="6 7" key="1">
    <citation type="submission" date="2020-07" db="EMBL/GenBank/DDBJ databases">
        <title>A new beta-1,3-glucan-decomposing anaerobic bacterium isolated from anoxic soil subjected to biological soil disinfestation.</title>
        <authorList>
            <person name="Ueki A."/>
            <person name="Tonouchi A."/>
        </authorList>
    </citation>
    <scope>NUCLEOTIDE SEQUENCE [LARGE SCALE GENOMIC DNA]</scope>
    <source>
        <strain evidence="6 7">TW1</strain>
    </source>
</reference>
<dbReference type="PROSITE" id="PS51462">
    <property type="entry name" value="NUDIX"/>
    <property type="match status" value="1"/>
</dbReference>
<gene>
    <name evidence="6" type="ORF">bsdtw1_01739</name>
</gene>
<evidence type="ECO:0000256" key="3">
    <source>
        <dbReference type="ARBA" id="ARBA00022842"/>
    </source>
</evidence>
<evidence type="ECO:0000313" key="7">
    <source>
        <dbReference type="Proteomes" id="UP000580568"/>
    </source>
</evidence>
<evidence type="ECO:0000256" key="1">
    <source>
        <dbReference type="ARBA" id="ARBA00001946"/>
    </source>
</evidence>
<evidence type="ECO:0000256" key="4">
    <source>
        <dbReference type="RuleBase" id="RU003476"/>
    </source>
</evidence>
<dbReference type="GO" id="GO:0016787">
    <property type="term" value="F:hydrolase activity"/>
    <property type="evidence" value="ECO:0007669"/>
    <property type="project" value="UniProtKB-KW"/>
</dbReference>
<comment type="similarity">
    <text evidence="4">Belongs to the Nudix hydrolase family.</text>
</comment>
<dbReference type="InterPro" id="IPR015797">
    <property type="entry name" value="NUDIX_hydrolase-like_dom_sf"/>
</dbReference>
<dbReference type="EMBL" id="BLZR01000001">
    <property type="protein sequence ID" value="GFP75649.1"/>
    <property type="molecule type" value="Genomic_DNA"/>
</dbReference>
<keyword evidence="3" id="KW-0460">Magnesium</keyword>
<evidence type="ECO:0000259" key="5">
    <source>
        <dbReference type="PROSITE" id="PS51462"/>
    </source>
</evidence>
<dbReference type="PANTHER" id="PTHR43046:SF12">
    <property type="entry name" value="GDP-MANNOSE MANNOSYL HYDROLASE"/>
    <property type="match status" value="1"/>
</dbReference>
<protein>
    <recommendedName>
        <fullName evidence="5">Nudix hydrolase domain-containing protein</fullName>
    </recommendedName>
</protein>
<dbReference type="InterPro" id="IPR020084">
    <property type="entry name" value="NUDIX_hydrolase_CS"/>
</dbReference>
<organism evidence="6 7">
    <name type="scientific">Clostridium fungisolvens</name>
    <dbReference type="NCBI Taxonomy" id="1604897"/>
    <lineage>
        <taxon>Bacteria</taxon>
        <taxon>Bacillati</taxon>
        <taxon>Bacillota</taxon>
        <taxon>Clostridia</taxon>
        <taxon>Eubacteriales</taxon>
        <taxon>Clostridiaceae</taxon>
        <taxon>Clostridium</taxon>
    </lineage>
</organism>
<dbReference type="InterPro" id="IPR000086">
    <property type="entry name" value="NUDIX_hydrolase_dom"/>
</dbReference>
<dbReference type="AlphaFoldDB" id="A0A6V8SEI9"/>
<dbReference type="Gene3D" id="3.90.79.10">
    <property type="entry name" value="Nucleoside Triphosphate Pyrophosphohydrolase"/>
    <property type="match status" value="1"/>
</dbReference>
<comment type="cofactor">
    <cofactor evidence="1">
        <name>Mg(2+)</name>
        <dbReference type="ChEBI" id="CHEBI:18420"/>
    </cofactor>
</comment>
<evidence type="ECO:0000256" key="2">
    <source>
        <dbReference type="ARBA" id="ARBA00022801"/>
    </source>
</evidence>
<keyword evidence="2 4" id="KW-0378">Hydrolase</keyword>
<name>A0A6V8SEI9_9CLOT</name>
<sequence>MKVLAENKSGQQLLEYKKVTEKDLLESTEIRPVTSSFAFVRCYGKYLVAHNKWRNQWEFPAGKIEEGETYRECAVRELFEETNQKIRDFQFKGVFKIYDKKKEEIRYRTAYFADIDHIDDFKENDEMEDIMLWDLKSHIGDFDEVDKKMLELILLN</sequence>
<keyword evidence="7" id="KW-1185">Reference proteome</keyword>
<accession>A0A6V8SEI9</accession>
<proteinExistence type="inferred from homology"/>
<dbReference type="Pfam" id="PF00293">
    <property type="entry name" value="NUDIX"/>
    <property type="match status" value="1"/>
</dbReference>
<comment type="caution">
    <text evidence="6">The sequence shown here is derived from an EMBL/GenBank/DDBJ whole genome shotgun (WGS) entry which is preliminary data.</text>
</comment>
<dbReference type="CDD" id="cd02883">
    <property type="entry name" value="NUDIX_Hydrolase"/>
    <property type="match status" value="1"/>
</dbReference>
<dbReference type="PROSITE" id="PS00893">
    <property type="entry name" value="NUDIX_BOX"/>
    <property type="match status" value="1"/>
</dbReference>
<dbReference type="PANTHER" id="PTHR43046">
    <property type="entry name" value="GDP-MANNOSE MANNOSYL HYDROLASE"/>
    <property type="match status" value="1"/>
</dbReference>